<dbReference type="Gene3D" id="3.60.21.10">
    <property type="match status" value="1"/>
</dbReference>
<dbReference type="Pfam" id="PF07885">
    <property type="entry name" value="Ion_trans_2"/>
    <property type="match status" value="1"/>
</dbReference>
<dbReference type="EMBL" id="RDQH01000328">
    <property type="protein sequence ID" value="RXI07232.1"/>
    <property type="molecule type" value="Genomic_DNA"/>
</dbReference>
<feature type="domain" description="Potassium channel" evidence="1">
    <location>
        <begin position="86"/>
        <end position="132"/>
    </location>
</feature>
<reference evidence="2 3" key="1">
    <citation type="submission" date="2018-10" db="EMBL/GenBank/DDBJ databases">
        <title>A high-quality apple genome assembly.</title>
        <authorList>
            <person name="Hu J."/>
        </authorList>
    </citation>
    <scope>NUCLEOTIDE SEQUENCE [LARGE SCALE GENOMIC DNA]</scope>
    <source>
        <strain evidence="3">cv. HFTH1</strain>
        <tissue evidence="2">Young leaf</tissue>
    </source>
</reference>
<dbReference type="InterPro" id="IPR029052">
    <property type="entry name" value="Metallo-depent_PP-like"/>
</dbReference>
<dbReference type="SUPFAM" id="SSF81324">
    <property type="entry name" value="Voltage-gated potassium channels"/>
    <property type="match status" value="1"/>
</dbReference>
<dbReference type="Proteomes" id="UP000290289">
    <property type="component" value="Chromosome 2"/>
</dbReference>
<comment type="caution">
    <text evidence="2">The sequence shown here is derived from an EMBL/GenBank/DDBJ whole genome shotgun (WGS) entry which is preliminary data.</text>
</comment>
<sequence length="132" mass="14625">MLGNSSKPIGTSAPAIRNLYYSFDVGLVNFVYILTETNFVEGSKQLEVLKQDLEAVDRRKMPFVVVQRHRPINKIGDVPEGENADTIEKLSLMDAFYCVCSTISTLGYGDKSFSTQAGGVFAMFWILKGTIC</sequence>
<gene>
    <name evidence="2" type="ORF">DVH24_026368</name>
</gene>
<organism evidence="2 3">
    <name type="scientific">Malus domestica</name>
    <name type="common">Apple</name>
    <name type="synonym">Pyrus malus</name>
    <dbReference type="NCBI Taxonomy" id="3750"/>
    <lineage>
        <taxon>Eukaryota</taxon>
        <taxon>Viridiplantae</taxon>
        <taxon>Streptophyta</taxon>
        <taxon>Embryophyta</taxon>
        <taxon>Tracheophyta</taxon>
        <taxon>Spermatophyta</taxon>
        <taxon>Magnoliopsida</taxon>
        <taxon>eudicotyledons</taxon>
        <taxon>Gunneridae</taxon>
        <taxon>Pentapetalae</taxon>
        <taxon>rosids</taxon>
        <taxon>fabids</taxon>
        <taxon>Rosales</taxon>
        <taxon>Rosaceae</taxon>
        <taxon>Amygdaloideae</taxon>
        <taxon>Maleae</taxon>
        <taxon>Malus</taxon>
    </lineage>
</organism>
<dbReference type="PANTHER" id="PTHR45778">
    <property type="entry name" value="PURPLE ACID PHOSPHATASE-RELATED"/>
    <property type="match status" value="1"/>
</dbReference>
<accession>A0A498KNF8</accession>
<keyword evidence="3" id="KW-1185">Reference proteome</keyword>
<proteinExistence type="predicted"/>
<dbReference type="InterPro" id="IPR013099">
    <property type="entry name" value="K_chnl_dom"/>
</dbReference>
<name>A0A498KNF8_MALDO</name>
<evidence type="ECO:0000313" key="3">
    <source>
        <dbReference type="Proteomes" id="UP000290289"/>
    </source>
</evidence>
<dbReference type="PANTHER" id="PTHR45778:SF7">
    <property type="entry name" value="PURPLE ACID PHOSPHATASE"/>
    <property type="match status" value="1"/>
</dbReference>
<evidence type="ECO:0000259" key="1">
    <source>
        <dbReference type="Pfam" id="PF07885"/>
    </source>
</evidence>
<protein>
    <recommendedName>
        <fullName evidence="1">Potassium channel domain-containing protein</fullName>
    </recommendedName>
</protein>
<dbReference type="AlphaFoldDB" id="A0A498KNF8"/>
<evidence type="ECO:0000313" key="2">
    <source>
        <dbReference type="EMBL" id="RXI07232.1"/>
    </source>
</evidence>
<dbReference type="SUPFAM" id="SSF56300">
    <property type="entry name" value="Metallo-dependent phosphatases"/>
    <property type="match status" value="1"/>
</dbReference>